<keyword evidence="9" id="KW-0830">Ubiquinone</keyword>
<evidence type="ECO:0000313" key="10">
    <source>
        <dbReference type="EMBL" id="AHY04288.1"/>
    </source>
</evidence>
<comment type="catalytic activity">
    <reaction evidence="8 9">
        <text>a ubiquinone + NADH + 5 H(+)(in) = a ubiquinol + NAD(+) + 4 H(+)(out)</text>
        <dbReference type="Rhea" id="RHEA:29091"/>
        <dbReference type="Rhea" id="RHEA-COMP:9565"/>
        <dbReference type="Rhea" id="RHEA-COMP:9566"/>
        <dbReference type="ChEBI" id="CHEBI:15378"/>
        <dbReference type="ChEBI" id="CHEBI:16389"/>
        <dbReference type="ChEBI" id="CHEBI:17976"/>
        <dbReference type="ChEBI" id="CHEBI:57540"/>
        <dbReference type="ChEBI" id="CHEBI:57945"/>
        <dbReference type="EC" id="7.1.1.2"/>
    </reaction>
</comment>
<evidence type="ECO:0000256" key="8">
    <source>
        <dbReference type="ARBA" id="ARBA00049551"/>
    </source>
</evidence>
<dbReference type="Pfam" id="PF00507">
    <property type="entry name" value="Oxidored_q4"/>
    <property type="match status" value="1"/>
</dbReference>
<evidence type="ECO:0000256" key="7">
    <source>
        <dbReference type="ARBA" id="ARBA00023136"/>
    </source>
</evidence>
<reference evidence="10" key="1">
    <citation type="journal article" date="2014" name="Parasit. Vectors">
        <title>Variation in mitochondrial minichromosome composition between blood-sucking lice of the genus Haematopinus that infest horses and pigs.</title>
        <authorList>
            <person name="Song S.D."/>
            <person name="Barker S.C."/>
            <person name="Shao R."/>
        </authorList>
    </citation>
    <scope>NUCLEOTIDE SEQUENCE</scope>
    <source>
        <strain evidence="10">B2448</strain>
    </source>
</reference>
<comment type="function">
    <text evidence="9">Core subunit of the mitochondrial membrane respiratory chain NADH dehydrogenase (Complex I) which catalyzes electron transfer from NADH through the respiratory chain, using ubiquinone as an electron acceptor. Essential for the catalytic activity of complex I.</text>
</comment>
<keyword evidence="9" id="KW-1278">Translocase</keyword>
<dbReference type="PANTHER" id="PTHR11058:SF9">
    <property type="entry name" value="NADH-UBIQUINONE OXIDOREDUCTASE CHAIN 3"/>
    <property type="match status" value="1"/>
</dbReference>
<evidence type="ECO:0000256" key="3">
    <source>
        <dbReference type="ARBA" id="ARBA00021007"/>
    </source>
</evidence>
<evidence type="ECO:0000256" key="2">
    <source>
        <dbReference type="ARBA" id="ARBA00008472"/>
    </source>
</evidence>
<dbReference type="GO" id="GO:0030964">
    <property type="term" value="C:NADH dehydrogenase complex"/>
    <property type="evidence" value="ECO:0007669"/>
    <property type="project" value="TreeGrafter"/>
</dbReference>
<feature type="transmembrane region" description="Helical" evidence="9">
    <location>
        <begin position="7"/>
        <end position="29"/>
    </location>
</feature>
<keyword evidence="7 9" id="KW-0472">Membrane</keyword>
<dbReference type="GO" id="GO:0008137">
    <property type="term" value="F:NADH dehydrogenase (ubiquinone) activity"/>
    <property type="evidence" value="ECO:0007669"/>
    <property type="project" value="UniProtKB-UniRule"/>
</dbReference>
<keyword evidence="5 9" id="KW-0812">Transmembrane</keyword>
<dbReference type="PANTHER" id="PTHR11058">
    <property type="entry name" value="NADH-UBIQUINONE OXIDOREDUCTASE CHAIN 3"/>
    <property type="match status" value="1"/>
</dbReference>
<feature type="transmembrane region" description="Helical" evidence="9">
    <location>
        <begin position="85"/>
        <end position="108"/>
    </location>
</feature>
<evidence type="ECO:0000256" key="4">
    <source>
        <dbReference type="ARBA" id="ARBA00022448"/>
    </source>
</evidence>
<dbReference type="InterPro" id="IPR000440">
    <property type="entry name" value="NADH_UbQ/plastoQ_OxRdtase_su3"/>
</dbReference>
<evidence type="ECO:0000256" key="5">
    <source>
        <dbReference type="ARBA" id="ARBA00022692"/>
    </source>
</evidence>
<comment type="similarity">
    <text evidence="2 9">Belongs to the complex I subunit 3 family.</text>
</comment>
<evidence type="ECO:0000256" key="1">
    <source>
        <dbReference type="ARBA" id="ARBA00004370"/>
    </source>
</evidence>
<accession>A0A059TD57</accession>
<sequence length="115" mass="13487">MLKFVVWFGIVTFITVVLMFVSMCVSYTIESEFDTNDPFECGFVEMCDMHMPFCIHFFVVGLLFLVFDMELVVSLPLIMMNINTIAWIVIWLLYSLILFVGIIMEIMWGSLDWDK</sequence>
<dbReference type="EC" id="7.1.1.2" evidence="9"/>
<evidence type="ECO:0000256" key="6">
    <source>
        <dbReference type="ARBA" id="ARBA00022989"/>
    </source>
</evidence>
<gene>
    <name evidence="10" type="primary">nad3</name>
</gene>
<dbReference type="AlphaFoldDB" id="A0A059TD57"/>
<dbReference type="InterPro" id="IPR038430">
    <property type="entry name" value="NDAH_ubi_oxred_su3_sf"/>
</dbReference>
<keyword evidence="9 10" id="KW-0496">Mitochondrion</keyword>
<protein>
    <recommendedName>
        <fullName evidence="3 9">NADH-ubiquinone oxidoreductase chain 3</fullName>
        <ecNumber evidence="9">7.1.1.2</ecNumber>
    </recommendedName>
</protein>
<evidence type="ECO:0000256" key="9">
    <source>
        <dbReference type="RuleBase" id="RU003640"/>
    </source>
</evidence>
<dbReference type="EMBL" id="KJ434034">
    <property type="protein sequence ID" value="AHY04288.1"/>
    <property type="molecule type" value="Genomic_DNA"/>
</dbReference>
<dbReference type="EMBL" id="KF939325">
    <property type="protein sequence ID" value="AHJ39839.1"/>
    <property type="molecule type" value="Genomic_DNA"/>
</dbReference>
<keyword evidence="9" id="KW-0249">Electron transport</keyword>
<name>A0A059TD57_9NEOP</name>
<reference evidence="10" key="2">
    <citation type="submission" date="2014-02" db="EMBL/GenBank/DDBJ databases">
        <authorList>
            <person name="Song S."/>
            <person name="Barker S."/>
            <person name="Shao R."/>
        </authorList>
    </citation>
    <scope>NUCLEOTIDE SEQUENCE</scope>
    <source>
        <strain evidence="10">B2448</strain>
    </source>
</reference>
<proteinExistence type="inferred from homology"/>
<keyword evidence="6 9" id="KW-1133">Transmembrane helix</keyword>
<keyword evidence="9" id="KW-0679">Respiratory chain</keyword>
<dbReference type="Gene3D" id="1.20.58.1610">
    <property type="entry name" value="NADH:ubiquinone/plastoquinone oxidoreductase, chain 3"/>
    <property type="match status" value="1"/>
</dbReference>
<geneLocation type="mitochondrion" evidence="10"/>
<keyword evidence="9" id="KW-0520">NAD</keyword>
<feature type="transmembrane region" description="Helical" evidence="9">
    <location>
        <begin position="49"/>
        <end position="73"/>
    </location>
</feature>
<dbReference type="GO" id="GO:0031966">
    <property type="term" value="C:mitochondrial membrane"/>
    <property type="evidence" value="ECO:0007669"/>
    <property type="project" value="UniProtKB-SubCell"/>
</dbReference>
<comment type="subcellular location">
    <subcellularLocation>
        <location evidence="1">Membrane</location>
    </subcellularLocation>
    <subcellularLocation>
        <location evidence="9">Mitochondrion membrane</location>
        <topology evidence="9">Multi-pass membrane protein</topology>
    </subcellularLocation>
</comment>
<organism evidence="10">
    <name type="scientific">Haematopinus asini</name>
    <dbReference type="NCBI Taxonomy" id="1461129"/>
    <lineage>
        <taxon>Eukaryota</taxon>
        <taxon>Metazoa</taxon>
        <taxon>Ecdysozoa</taxon>
        <taxon>Arthropoda</taxon>
        <taxon>Hexapoda</taxon>
        <taxon>Insecta</taxon>
        <taxon>Pterygota</taxon>
        <taxon>Neoptera</taxon>
        <taxon>Paraneoptera</taxon>
        <taxon>Psocodea</taxon>
        <taxon>Troctomorpha</taxon>
        <taxon>Phthiraptera</taxon>
        <taxon>Anoplura</taxon>
        <taxon>Haematopinidae</taxon>
        <taxon>Haematopinus</taxon>
    </lineage>
</organism>
<keyword evidence="4 9" id="KW-0813">Transport</keyword>